<dbReference type="GO" id="GO:0016491">
    <property type="term" value="F:oxidoreductase activity"/>
    <property type="evidence" value="ECO:0007669"/>
    <property type="project" value="UniProtKB-KW"/>
</dbReference>
<evidence type="ECO:0000256" key="4">
    <source>
        <dbReference type="ARBA" id="ARBA00023014"/>
    </source>
</evidence>
<evidence type="ECO:0000313" key="7">
    <source>
        <dbReference type="Proteomes" id="UP000663720"/>
    </source>
</evidence>
<dbReference type="GO" id="GO:0046872">
    <property type="term" value="F:metal ion binding"/>
    <property type="evidence" value="ECO:0007669"/>
    <property type="project" value="UniProtKB-KW"/>
</dbReference>
<dbReference type="KEGG" id="dli:dnl_31800"/>
<keyword evidence="1" id="KW-0479">Metal-binding</keyword>
<name>A0A975B8Z6_9BACT</name>
<dbReference type="Proteomes" id="UP000663720">
    <property type="component" value="Chromosome"/>
</dbReference>
<evidence type="ECO:0000256" key="2">
    <source>
        <dbReference type="ARBA" id="ARBA00023002"/>
    </source>
</evidence>
<dbReference type="AlphaFoldDB" id="A0A975B8Z6"/>
<keyword evidence="2" id="KW-0560">Oxidoreductase</keyword>
<dbReference type="Pfam" id="PF02662">
    <property type="entry name" value="FlpD"/>
    <property type="match status" value="1"/>
</dbReference>
<dbReference type="EMBL" id="CP061799">
    <property type="protein sequence ID" value="QTA80867.1"/>
    <property type="molecule type" value="Genomic_DNA"/>
</dbReference>
<protein>
    <submittedName>
        <fullName evidence="6">Methyl-viologen-reducing hydrogenase family protein</fullName>
    </submittedName>
</protein>
<keyword evidence="3" id="KW-0408">Iron</keyword>
<organism evidence="6 7">
    <name type="scientific">Desulfonema limicola</name>
    <dbReference type="NCBI Taxonomy" id="45656"/>
    <lineage>
        <taxon>Bacteria</taxon>
        <taxon>Pseudomonadati</taxon>
        <taxon>Thermodesulfobacteriota</taxon>
        <taxon>Desulfobacteria</taxon>
        <taxon>Desulfobacterales</taxon>
        <taxon>Desulfococcaceae</taxon>
        <taxon>Desulfonema</taxon>
    </lineage>
</organism>
<keyword evidence="7" id="KW-1185">Reference proteome</keyword>
<evidence type="ECO:0000313" key="6">
    <source>
        <dbReference type="EMBL" id="QTA80867.1"/>
    </source>
</evidence>
<evidence type="ECO:0000256" key="1">
    <source>
        <dbReference type="ARBA" id="ARBA00022723"/>
    </source>
</evidence>
<dbReference type="GO" id="GO:0051536">
    <property type="term" value="F:iron-sulfur cluster binding"/>
    <property type="evidence" value="ECO:0007669"/>
    <property type="project" value="UniProtKB-KW"/>
</dbReference>
<keyword evidence="4" id="KW-0411">Iron-sulfur</keyword>
<evidence type="ECO:0000256" key="3">
    <source>
        <dbReference type="ARBA" id="ARBA00023004"/>
    </source>
</evidence>
<evidence type="ECO:0000259" key="5">
    <source>
        <dbReference type="Pfam" id="PF02662"/>
    </source>
</evidence>
<accession>A0A975B8Z6</accession>
<dbReference type="InterPro" id="IPR003813">
    <property type="entry name" value="MvhD/FlpD"/>
</dbReference>
<gene>
    <name evidence="6" type="ORF">dnl_31800</name>
</gene>
<proteinExistence type="predicted"/>
<reference evidence="6" key="1">
    <citation type="journal article" date="2021" name="Microb. Physiol.">
        <title>Proteogenomic Insights into the Physiology of Marine, Sulfate-Reducing, Filamentous Desulfonema limicola and Desulfonema magnum.</title>
        <authorList>
            <person name="Schnaars V."/>
            <person name="Wohlbrand L."/>
            <person name="Scheve S."/>
            <person name="Hinrichs C."/>
            <person name="Reinhardt R."/>
            <person name="Rabus R."/>
        </authorList>
    </citation>
    <scope>NUCLEOTIDE SEQUENCE</scope>
    <source>
        <strain evidence="6">5ac10</strain>
    </source>
</reference>
<feature type="domain" description="F420-non-reducing hydrogenase iron-sulfur subunit D" evidence="5">
    <location>
        <begin position="1"/>
        <end position="43"/>
    </location>
</feature>
<sequence length="57" mass="6614">MKSLLPKVGLNPERLEMFNLSAAMGPRWAEICIEFTDRIRNLGPSPIWYALQKPRKE</sequence>